<dbReference type="AlphaFoldDB" id="A0AA39WPR3"/>
<evidence type="ECO:0000256" key="1">
    <source>
        <dbReference type="SAM" id="Phobius"/>
    </source>
</evidence>
<dbReference type="Proteomes" id="UP001175000">
    <property type="component" value="Unassembled WGS sequence"/>
</dbReference>
<keyword evidence="2" id="KW-0808">Transferase</keyword>
<keyword evidence="1" id="KW-1133">Transmembrane helix</keyword>
<evidence type="ECO:0000313" key="2">
    <source>
        <dbReference type="EMBL" id="KAK0619261.1"/>
    </source>
</evidence>
<sequence length="300" mass="33252">MATAAPYRRAPLWETITGILSPWAFLFLSLTHIPPTALPLLKSLSFRTLFSWSRFQPLWFASFWSIVGPNIRTGNDKPITSLLLGRVTKGKPVSTAEETNHPGIGGMVLEIGAGSGMWVNLFTPEQCTAKGSTPLPGQRTPITKVFGVEPNAEVHGDLRRNTAAAGLEDTYEIVPLGIEDALASGRIAEGSVDCIVSVLCLCSIPEPEKNIGLLYKCLKPGGRWYVFEHVRTFDEQGWFMRWYQALVNIFWPRLIGGCYINRDTTSSLQRAGPWTDIDLAQPPAEDWFHTVPHIFGILTK</sequence>
<accession>A0AA39WPR3</accession>
<dbReference type="InterPro" id="IPR029063">
    <property type="entry name" value="SAM-dependent_MTases_sf"/>
</dbReference>
<dbReference type="SUPFAM" id="SSF53335">
    <property type="entry name" value="S-adenosyl-L-methionine-dependent methyltransferases"/>
    <property type="match status" value="1"/>
</dbReference>
<evidence type="ECO:0000313" key="3">
    <source>
        <dbReference type="Proteomes" id="UP001175000"/>
    </source>
</evidence>
<dbReference type="PANTHER" id="PTHR45036:SF1">
    <property type="entry name" value="METHYLTRANSFERASE LIKE 7A"/>
    <property type="match status" value="1"/>
</dbReference>
<keyword evidence="2" id="KW-0489">Methyltransferase</keyword>
<dbReference type="CDD" id="cd02440">
    <property type="entry name" value="AdoMet_MTases"/>
    <property type="match status" value="1"/>
</dbReference>
<dbReference type="PANTHER" id="PTHR45036">
    <property type="entry name" value="METHYLTRANSFERASE LIKE 7B"/>
    <property type="match status" value="1"/>
</dbReference>
<comment type="caution">
    <text evidence="2">The sequence shown here is derived from an EMBL/GenBank/DDBJ whole genome shotgun (WGS) entry which is preliminary data.</text>
</comment>
<dbReference type="Pfam" id="PF13489">
    <property type="entry name" value="Methyltransf_23"/>
    <property type="match status" value="1"/>
</dbReference>
<dbReference type="Gene3D" id="3.40.50.150">
    <property type="entry name" value="Vaccinia Virus protein VP39"/>
    <property type="match status" value="1"/>
</dbReference>
<reference evidence="2" key="1">
    <citation type="submission" date="2023-06" db="EMBL/GenBank/DDBJ databases">
        <title>Genome-scale phylogeny and comparative genomics of the fungal order Sordariales.</title>
        <authorList>
            <consortium name="Lawrence Berkeley National Laboratory"/>
            <person name="Hensen N."/>
            <person name="Bonometti L."/>
            <person name="Westerberg I."/>
            <person name="Brannstrom I.O."/>
            <person name="Guillou S."/>
            <person name="Cros-Aarteil S."/>
            <person name="Calhoun S."/>
            <person name="Haridas S."/>
            <person name="Kuo A."/>
            <person name="Mondo S."/>
            <person name="Pangilinan J."/>
            <person name="Riley R."/>
            <person name="Labutti K."/>
            <person name="Andreopoulos B."/>
            <person name="Lipzen A."/>
            <person name="Chen C."/>
            <person name="Yanf M."/>
            <person name="Daum C."/>
            <person name="Ng V."/>
            <person name="Clum A."/>
            <person name="Steindorff A."/>
            <person name="Ohm R."/>
            <person name="Martin F."/>
            <person name="Silar P."/>
            <person name="Natvig D."/>
            <person name="Lalanne C."/>
            <person name="Gautier V."/>
            <person name="Ament-Velasquez S.L."/>
            <person name="Kruys A."/>
            <person name="Hutchinson M.I."/>
            <person name="Powell A.J."/>
            <person name="Barry K."/>
            <person name="Miller A.N."/>
            <person name="Grigoriev I.V."/>
            <person name="Debuchy R."/>
            <person name="Gladieux P."/>
            <person name="Thoren M.H."/>
            <person name="Johannesson H."/>
        </authorList>
    </citation>
    <scope>NUCLEOTIDE SEQUENCE</scope>
    <source>
        <strain evidence="2">CBS 606.72</strain>
    </source>
</reference>
<name>A0AA39WPR3_9PEZI</name>
<keyword evidence="3" id="KW-1185">Reference proteome</keyword>
<feature type="transmembrane region" description="Helical" evidence="1">
    <location>
        <begin position="20"/>
        <end position="41"/>
    </location>
</feature>
<gene>
    <name evidence="2" type="ORF">B0T14DRAFT_537135</name>
</gene>
<proteinExistence type="predicted"/>
<dbReference type="GO" id="GO:0032259">
    <property type="term" value="P:methylation"/>
    <property type="evidence" value="ECO:0007669"/>
    <property type="project" value="UniProtKB-KW"/>
</dbReference>
<dbReference type="EMBL" id="JAULSU010000004">
    <property type="protein sequence ID" value="KAK0619261.1"/>
    <property type="molecule type" value="Genomic_DNA"/>
</dbReference>
<organism evidence="2 3">
    <name type="scientific">Immersiella caudata</name>
    <dbReference type="NCBI Taxonomy" id="314043"/>
    <lineage>
        <taxon>Eukaryota</taxon>
        <taxon>Fungi</taxon>
        <taxon>Dikarya</taxon>
        <taxon>Ascomycota</taxon>
        <taxon>Pezizomycotina</taxon>
        <taxon>Sordariomycetes</taxon>
        <taxon>Sordariomycetidae</taxon>
        <taxon>Sordariales</taxon>
        <taxon>Lasiosphaeriaceae</taxon>
        <taxon>Immersiella</taxon>
    </lineage>
</organism>
<keyword evidence="1" id="KW-0472">Membrane</keyword>
<dbReference type="InterPro" id="IPR052356">
    <property type="entry name" value="Thiol_S-MT"/>
</dbReference>
<keyword evidence="1" id="KW-0812">Transmembrane</keyword>
<protein>
    <submittedName>
        <fullName evidence="2">S-adenosyl-L-methionine-dependent methyltransferase</fullName>
    </submittedName>
</protein>
<dbReference type="GO" id="GO:0008168">
    <property type="term" value="F:methyltransferase activity"/>
    <property type="evidence" value="ECO:0007669"/>
    <property type="project" value="UniProtKB-KW"/>
</dbReference>